<gene>
    <name evidence="8" type="ORF">QO192_15175</name>
</gene>
<keyword evidence="2" id="KW-0805">Transcription regulation</keyword>
<evidence type="ECO:0000256" key="5">
    <source>
        <dbReference type="PROSITE-ProRule" id="PRU00169"/>
    </source>
</evidence>
<evidence type="ECO:0000259" key="7">
    <source>
        <dbReference type="PROSITE" id="PS50110"/>
    </source>
</evidence>
<dbReference type="InterPro" id="IPR039420">
    <property type="entry name" value="WalR-like"/>
</dbReference>
<feature type="domain" description="Response regulatory" evidence="7">
    <location>
        <begin position="6"/>
        <end position="124"/>
    </location>
</feature>
<dbReference type="SUPFAM" id="SSF52172">
    <property type="entry name" value="CheY-like"/>
    <property type="match status" value="1"/>
</dbReference>
<evidence type="ECO:0000256" key="1">
    <source>
        <dbReference type="ARBA" id="ARBA00022553"/>
    </source>
</evidence>
<sequence length="217" mass="24621">MAETIKVLLVDDEILFRKGVRFILEREEDISILHEAADGVELISFLENNDTHPDVIITDLKMPHLNGVEATKYIHNNFPKIKIVALSSYDSKSFVANMIDVGAVSYLIKNATPQELLKTIREVYYVGFYYNDYVMEIIKETITHNLNIKSLEVSLTTRENEILQLICEQKTTAEIADQLCLSPRTVEGHRNNLLLKTASKNIAGLVVYAIQNKVVLI</sequence>
<organism evidence="8 9">
    <name type="scientific">Flavobacterium frigidarium</name>
    <dbReference type="NCBI Taxonomy" id="99286"/>
    <lineage>
        <taxon>Bacteria</taxon>
        <taxon>Pseudomonadati</taxon>
        <taxon>Bacteroidota</taxon>
        <taxon>Flavobacteriia</taxon>
        <taxon>Flavobacteriales</taxon>
        <taxon>Flavobacteriaceae</taxon>
        <taxon>Flavobacterium</taxon>
    </lineage>
</organism>
<dbReference type="PROSITE" id="PS50043">
    <property type="entry name" value="HTH_LUXR_2"/>
    <property type="match status" value="1"/>
</dbReference>
<dbReference type="RefSeq" id="WP_371571938.1">
    <property type="nucleotide sequence ID" value="NZ_JASMRN010000016.1"/>
</dbReference>
<dbReference type="Proteomes" id="UP001568894">
    <property type="component" value="Unassembled WGS sequence"/>
</dbReference>
<dbReference type="InterPro" id="IPR016032">
    <property type="entry name" value="Sig_transdc_resp-reg_C-effctor"/>
</dbReference>
<protein>
    <submittedName>
        <fullName evidence="8">Response regulator transcription factor</fullName>
    </submittedName>
</protein>
<keyword evidence="3" id="KW-0238">DNA-binding</keyword>
<keyword evidence="1 5" id="KW-0597">Phosphoprotein</keyword>
<dbReference type="SUPFAM" id="SSF46894">
    <property type="entry name" value="C-terminal effector domain of the bipartite response regulators"/>
    <property type="match status" value="1"/>
</dbReference>
<dbReference type="PROSITE" id="PS50110">
    <property type="entry name" value="RESPONSE_REGULATORY"/>
    <property type="match status" value="1"/>
</dbReference>
<feature type="modified residue" description="4-aspartylphosphate" evidence="5">
    <location>
        <position position="59"/>
    </location>
</feature>
<dbReference type="Gene3D" id="3.40.50.2300">
    <property type="match status" value="1"/>
</dbReference>
<proteinExistence type="predicted"/>
<dbReference type="Pfam" id="PF00196">
    <property type="entry name" value="GerE"/>
    <property type="match status" value="1"/>
</dbReference>
<keyword evidence="4" id="KW-0804">Transcription</keyword>
<comment type="caution">
    <text evidence="8">The sequence shown here is derived from an EMBL/GenBank/DDBJ whole genome shotgun (WGS) entry which is preliminary data.</text>
</comment>
<dbReference type="SMART" id="SM00448">
    <property type="entry name" value="REC"/>
    <property type="match status" value="1"/>
</dbReference>
<dbReference type="PANTHER" id="PTHR43214">
    <property type="entry name" value="TWO-COMPONENT RESPONSE REGULATOR"/>
    <property type="match status" value="1"/>
</dbReference>
<feature type="domain" description="HTH luxR-type" evidence="6">
    <location>
        <begin position="148"/>
        <end position="213"/>
    </location>
</feature>
<dbReference type="Pfam" id="PF00072">
    <property type="entry name" value="Response_reg"/>
    <property type="match status" value="1"/>
</dbReference>
<evidence type="ECO:0000259" key="6">
    <source>
        <dbReference type="PROSITE" id="PS50043"/>
    </source>
</evidence>
<dbReference type="InterPro" id="IPR001789">
    <property type="entry name" value="Sig_transdc_resp-reg_receiver"/>
</dbReference>
<name>A0ABV4KIR7_9FLAO</name>
<dbReference type="PANTHER" id="PTHR43214:SF41">
    <property type="entry name" value="NITRATE_NITRITE RESPONSE REGULATOR PROTEIN NARP"/>
    <property type="match status" value="1"/>
</dbReference>
<dbReference type="InterPro" id="IPR000792">
    <property type="entry name" value="Tscrpt_reg_LuxR_C"/>
</dbReference>
<evidence type="ECO:0000256" key="2">
    <source>
        <dbReference type="ARBA" id="ARBA00023015"/>
    </source>
</evidence>
<dbReference type="InterPro" id="IPR058245">
    <property type="entry name" value="NreC/VraR/RcsB-like_REC"/>
</dbReference>
<evidence type="ECO:0000256" key="3">
    <source>
        <dbReference type="ARBA" id="ARBA00023125"/>
    </source>
</evidence>
<dbReference type="EMBL" id="JASMRN010000016">
    <property type="protein sequence ID" value="MEZ7516620.1"/>
    <property type="molecule type" value="Genomic_DNA"/>
</dbReference>
<dbReference type="InterPro" id="IPR011006">
    <property type="entry name" value="CheY-like_superfamily"/>
</dbReference>
<evidence type="ECO:0000256" key="4">
    <source>
        <dbReference type="ARBA" id="ARBA00023163"/>
    </source>
</evidence>
<reference evidence="8 9" key="1">
    <citation type="submission" date="2023-05" db="EMBL/GenBank/DDBJ databases">
        <title>Adaptations of aquatic viruses from atmosphere-close ecosystems of the Central Arctic Ocean.</title>
        <authorList>
            <person name="Rahlff J."/>
            <person name="Holmfeldt K."/>
        </authorList>
    </citation>
    <scope>NUCLEOTIDE SEQUENCE [LARGE SCALE GENOMIC DNA]</scope>
    <source>
        <strain evidence="8 9">Arc14</strain>
    </source>
</reference>
<evidence type="ECO:0000313" key="8">
    <source>
        <dbReference type="EMBL" id="MEZ7516620.1"/>
    </source>
</evidence>
<evidence type="ECO:0000313" key="9">
    <source>
        <dbReference type="Proteomes" id="UP001568894"/>
    </source>
</evidence>
<dbReference type="SMART" id="SM00421">
    <property type="entry name" value="HTH_LUXR"/>
    <property type="match status" value="1"/>
</dbReference>
<accession>A0ABV4KIR7</accession>
<dbReference type="PRINTS" id="PR00038">
    <property type="entry name" value="HTHLUXR"/>
</dbReference>
<dbReference type="CDD" id="cd06170">
    <property type="entry name" value="LuxR_C_like"/>
    <property type="match status" value="1"/>
</dbReference>
<dbReference type="CDD" id="cd17535">
    <property type="entry name" value="REC_NarL-like"/>
    <property type="match status" value="1"/>
</dbReference>
<keyword evidence="9" id="KW-1185">Reference proteome</keyword>